<dbReference type="InterPro" id="IPR037682">
    <property type="entry name" value="TonB_C"/>
</dbReference>
<evidence type="ECO:0000313" key="2">
    <source>
        <dbReference type="EMBL" id="THF49948.1"/>
    </source>
</evidence>
<reference evidence="2 3" key="1">
    <citation type="submission" date="2019-04" db="EMBL/GenBank/DDBJ databases">
        <title>Flavobacterium sp. nov. isolated from construction timber.</title>
        <authorList>
            <person name="Lin S.-Y."/>
            <person name="Chang C.-T."/>
            <person name="Young C.-C."/>
        </authorList>
    </citation>
    <scope>NUCLEOTIDE SEQUENCE [LARGE SCALE GENOMIC DNA]</scope>
    <source>
        <strain evidence="2 3">CC-CTC003</strain>
    </source>
</reference>
<organism evidence="2 3">
    <name type="scientific">Flavobacterium supellecticarium</name>
    <dbReference type="NCBI Taxonomy" id="2565924"/>
    <lineage>
        <taxon>Bacteria</taxon>
        <taxon>Pseudomonadati</taxon>
        <taxon>Bacteroidota</taxon>
        <taxon>Flavobacteriia</taxon>
        <taxon>Flavobacteriales</taxon>
        <taxon>Flavobacteriaceae</taxon>
        <taxon>Flavobacterium</taxon>
    </lineage>
</organism>
<dbReference type="PANTHER" id="PTHR33446:SF2">
    <property type="entry name" value="PROTEIN TONB"/>
    <property type="match status" value="1"/>
</dbReference>
<dbReference type="Proteomes" id="UP000307507">
    <property type="component" value="Unassembled WGS sequence"/>
</dbReference>
<protein>
    <recommendedName>
        <fullName evidence="1">TonB C-terminal domain-containing protein</fullName>
    </recommendedName>
</protein>
<dbReference type="Pfam" id="PF03544">
    <property type="entry name" value="TonB_C"/>
    <property type="match status" value="1"/>
</dbReference>
<name>A0A4S3ZVT8_9FLAO</name>
<dbReference type="GO" id="GO:0031992">
    <property type="term" value="F:energy transducer activity"/>
    <property type="evidence" value="ECO:0007669"/>
    <property type="project" value="TreeGrafter"/>
</dbReference>
<dbReference type="PANTHER" id="PTHR33446">
    <property type="entry name" value="PROTEIN TONB-RELATED"/>
    <property type="match status" value="1"/>
</dbReference>
<dbReference type="GO" id="GO:0098797">
    <property type="term" value="C:plasma membrane protein complex"/>
    <property type="evidence" value="ECO:0007669"/>
    <property type="project" value="TreeGrafter"/>
</dbReference>
<dbReference type="OrthoDB" id="1352583at2"/>
<feature type="domain" description="TonB C-terminal" evidence="1">
    <location>
        <begin position="201"/>
        <end position="267"/>
    </location>
</feature>
<dbReference type="GO" id="GO:0055085">
    <property type="term" value="P:transmembrane transport"/>
    <property type="evidence" value="ECO:0007669"/>
    <property type="project" value="InterPro"/>
</dbReference>
<dbReference type="InterPro" id="IPR051045">
    <property type="entry name" value="TonB-dependent_transducer"/>
</dbReference>
<keyword evidence="3" id="KW-1185">Reference proteome</keyword>
<sequence>MRLGRVKKRLMRIRKPHTFWIFSKKQRNGWNKVKSIFIKNYSLIFMINKLKMLTVCVLVGMGAFAQSAVNYEGETINHLDKDGKKQGVWKLFDTERGIKIVGKTKDDVFVSTIEYYFKDYLVLTYNTETKGYTFYEDLKGSPVTIVDKGNKLTEVVKDNGEVLDEKRRKVFFGVQELRPIFYGGKQGMVSFIENAVKKSTLRYSGKVKLMWTIDNDGIVNDVKVMESENSALNEEAVRIIQSMPRWQPGIQHGRFVRVNFTTSLVFNS</sequence>
<accession>A0A4S3ZVT8</accession>
<evidence type="ECO:0000259" key="1">
    <source>
        <dbReference type="Pfam" id="PF03544"/>
    </source>
</evidence>
<gene>
    <name evidence="2" type="ORF">E6C50_11395</name>
</gene>
<dbReference type="SUPFAM" id="SSF74653">
    <property type="entry name" value="TolA/TonB C-terminal domain"/>
    <property type="match status" value="1"/>
</dbReference>
<dbReference type="AlphaFoldDB" id="A0A4S3ZVT8"/>
<dbReference type="EMBL" id="SSNZ01000004">
    <property type="protein sequence ID" value="THF49948.1"/>
    <property type="molecule type" value="Genomic_DNA"/>
</dbReference>
<proteinExistence type="predicted"/>
<comment type="caution">
    <text evidence="2">The sequence shown here is derived from an EMBL/GenBank/DDBJ whole genome shotgun (WGS) entry which is preliminary data.</text>
</comment>
<dbReference type="Gene3D" id="3.30.1150.10">
    <property type="match status" value="1"/>
</dbReference>
<evidence type="ECO:0000313" key="3">
    <source>
        <dbReference type="Proteomes" id="UP000307507"/>
    </source>
</evidence>